<dbReference type="Proteomes" id="UP001240984">
    <property type="component" value="Unassembled WGS sequence"/>
</dbReference>
<keyword evidence="2" id="KW-0732">Signal</keyword>
<comment type="caution">
    <text evidence="3">The sequence shown here is derived from an EMBL/GenBank/DDBJ whole genome shotgun (WGS) entry which is preliminary data.</text>
</comment>
<proteinExistence type="predicted"/>
<feature type="chain" id="PRO_5047493163" evidence="2">
    <location>
        <begin position="27"/>
        <end position="416"/>
    </location>
</feature>
<feature type="transmembrane region" description="Helical" evidence="1">
    <location>
        <begin position="116"/>
        <end position="140"/>
    </location>
</feature>
<name>A0ABT9MMR8_9ACTN</name>
<gene>
    <name evidence="3" type="ORF">J2S43_001219</name>
</gene>
<dbReference type="EMBL" id="JAUSRA010000001">
    <property type="protein sequence ID" value="MDP9792707.1"/>
    <property type="molecule type" value="Genomic_DNA"/>
</dbReference>
<evidence type="ECO:0000256" key="1">
    <source>
        <dbReference type="SAM" id="Phobius"/>
    </source>
</evidence>
<evidence type="ECO:0000256" key="2">
    <source>
        <dbReference type="SAM" id="SignalP"/>
    </source>
</evidence>
<keyword evidence="1" id="KW-1133">Transmembrane helix</keyword>
<organism evidence="3 4">
    <name type="scientific">Catenuloplanes nepalensis</name>
    <dbReference type="NCBI Taxonomy" id="587533"/>
    <lineage>
        <taxon>Bacteria</taxon>
        <taxon>Bacillati</taxon>
        <taxon>Actinomycetota</taxon>
        <taxon>Actinomycetes</taxon>
        <taxon>Micromonosporales</taxon>
        <taxon>Micromonosporaceae</taxon>
        <taxon>Catenuloplanes</taxon>
    </lineage>
</organism>
<protein>
    <submittedName>
        <fullName evidence="3">Uncharacterized protein</fullName>
    </submittedName>
</protein>
<keyword evidence="1" id="KW-0472">Membrane</keyword>
<keyword evidence="1" id="KW-0812">Transmembrane</keyword>
<feature type="signal peptide" evidence="2">
    <location>
        <begin position="1"/>
        <end position="26"/>
    </location>
</feature>
<dbReference type="RefSeq" id="WP_306827581.1">
    <property type="nucleotide sequence ID" value="NZ_JAUSRA010000001.1"/>
</dbReference>
<keyword evidence="4" id="KW-1185">Reference proteome</keyword>
<reference evidence="3 4" key="1">
    <citation type="submission" date="2023-07" db="EMBL/GenBank/DDBJ databases">
        <title>Sequencing the genomes of 1000 actinobacteria strains.</title>
        <authorList>
            <person name="Klenk H.-P."/>
        </authorList>
    </citation>
    <scope>NUCLEOTIDE SEQUENCE [LARGE SCALE GENOMIC DNA]</scope>
    <source>
        <strain evidence="3 4">DSM 44710</strain>
    </source>
</reference>
<evidence type="ECO:0000313" key="3">
    <source>
        <dbReference type="EMBL" id="MDP9792707.1"/>
    </source>
</evidence>
<accession>A0ABT9MMR8</accession>
<sequence>MPALRMIAAALAAILLSLLIPAPAGAADAPAGTVKVYVVPAGDRDESLAAIAERTLGDPARAGEILALNQARPQPDGGALTAAGDTPRPGWVLQLPDDADGPEVRLARPATPVKPFWNPALILSLIGAVLLGLLTVGVLARRPIARRYRAVAVRVAARREAKRHRAAQARLRTRLGAEIRDDAGAPRVSGPAGVEVFGLLAAPGETTAFVGTSAPPPAGWTADAPGTWRRAGGPDRHAASPDGAALPVRVGGTGDELLVLDLSWLDGALAVGGDPEVATSTLATILTETTRRRPGLRIVAVAGPDADPRLVPPGVHRVPDVAALAGLIPGPAGPGATGVMRDAARRRRLTGLIVVAHPLGADEAGRLAWLCDGPGGWAALVRGDAPGAFWSWYAGPDGEVRIPWLDRVVTVPSPVA</sequence>
<evidence type="ECO:0000313" key="4">
    <source>
        <dbReference type="Proteomes" id="UP001240984"/>
    </source>
</evidence>